<evidence type="ECO:0000313" key="2">
    <source>
        <dbReference type="EMBL" id="EMA34499.1"/>
    </source>
</evidence>
<reference evidence="2 3" key="1">
    <citation type="journal article" date="2014" name="PLoS Genet.">
        <title>Phylogenetically driven sequencing of extremely halophilic archaea reveals strategies for static and dynamic osmo-response.</title>
        <authorList>
            <person name="Becker E.A."/>
            <person name="Seitzer P.M."/>
            <person name="Tritt A."/>
            <person name="Larsen D."/>
            <person name="Krusor M."/>
            <person name="Yao A.I."/>
            <person name="Wu D."/>
            <person name="Madern D."/>
            <person name="Eisen J.A."/>
            <person name="Darling A.E."/>
            <person name="Facciotti M.T."/>
        </authorList>
    </citation>
    <scope>NUCLEOTIDE SEQUENCE [LARGE SCALE GENOMIC DNA]</scope>
    <source>
        <strain evidence="2 3">JCM 10879</strain>
    </source>
</reference>
<proteinExistence type="predicted"/>
<name>M0LPY1_9EURY</name>
<comment type="caution">
    <text evidence="2">The sequence shown here is derived from an EMBL/GenBank/DDBJ whole genome shotgun (WGS) entry which is preliminary data.</text>
</comment>
<dbReference type="RefSeq" id="WP_006673601.1">
    <property type="nucleotide sequence ID" value="NZ_AOMA01000132.1"/>
</dbReference>
<dbReference type="STRING" id="1227454.C446_13499"/>
<sequence length="82" mass="9480">MSYYGDLTTPTADRAEAYAFLRTALERATSDRPYRGPERFERDRQVYTSSVTGDLDRFRGEERIVDDGETIYRGEFAGGWIE</sequence>
<organism evidence="2 3">
    <name type="scientific">Halobiforma nitratireducens JCM 10879</name>
    <dbReference type="NCBI Taxonomy" id="1227454"/>
    <lineage>
        <taxon>Archaea</taxon>
        <taxon>Methanobacteriati</taxon>
        <taxon>Methanobacteriota</taxon>
        <taxon>Stenosarchaea group</taxon>
        <taxon>Halobacteria</taxon>
        <taxon>Halobacteriales</taxon>
        <taxon>Natrialbaceae</taxon>
        <taxon>Halobiforma</taxon>
    </lineage>
</organism>
<dbReference type="AlphaFoldDB" id="M0LPY1"/>
<gene>
    <name evidence="2" type="ORF">C446_13499</name>
</gene>
<dbReference type="eggNOG" id="ENOG502N5ZG">
    <property type="taxonomic scope" value="Archaea"/>
</dbReference>
<protein>
    <recommendedName>
        <fullName evidence="1">DUF5680 domain-containing protein</fullName>
    </recommendedName>
</protein>
<accession>M0LPY1</accession>
<evidence type="ECO:0000313" key="3">
    <source>
        <dbReference type="Proteomes" id="UP000011607"/>
    </source>
</evidence>
<dbReference type="Pfam" id="PF18931">
    <property type="entry name" value="DUF5680"/>
    <property type="match status" value="1"/>
</dbReference>
<evidence type="ECO:0000259" key="1">
    <source>
        <dbReference type="Pfam" id="PF18931"/>
    </source>
</evidence>
<keyword evidence="3" id="KW-1185">Reference proteome</keyword>
<dbReference type="EMBL" id="AOMA01000132">
    <property type="protein sequence ID" value="EMA34499.1"/>
    <property type="molecule type" value="Genomic_DNA"/>
</dbReference>
<feature type="domain" description="DUF5680" evidence="1">
    <location>
        <begin position="1"/>
        <end position="81"/>
    </location>
</feature>
<dbReference type="OrthoDB" id="203807at2157"/>
<dbReference type="Proteomes" id="UP000011607">
    <property type="component" value="Unassembled WGS sequence"/>
</dbReference>
<dbReference type="InterPro" id="IPR043735">
    <property type="entry name" value="DUF5680"/>
</dbReference>